<name>A0A8T9SYR3_9BACT</name>
<proteinExistence type="predicted"/>
<reference evidence="1 2" key="1">
    <citation type="submission" date="2022-04" db="EMBL/GenBank/DDBJ databases">
        <title>Hymenobacter sp. isolated from the air.</title>
        <authorList>
            <person name="Won M."/>
            <person name="Lee C.-M."/>
            <person name="Woen H.-Y."/>
            <person name="Kwon S.-W."/>
        </authorList>
    </citation>
    <scope>NUCLEOTIDE SEQUENCE [LARGE SCALE GENOMIC DNA]</scope>
    <source>
        <strain evidence="2">5413 J-13</strain>
    </source>
</reference>
<dbReference type="RefSeq" id="WP_245094480.1">
    <property type="nucleotide sequence ID" value="NZ_CP095053.1"/>
</dbReference>
<keyword evidence="2" id="KW-1185">Reference proteome</keyword>
<dbReference type="EMBL" id="CP095053">
    <property type="protein sequence ID" value="UOR05873.1"/>
    <property type="molecule type" value="Genomic_DNA"/>
</dbReference>
<dbReference type="KEGG" id="haei:MUN82_01945"/>
<evidence type="ECO:0000313" key="1">
    <source>
        <dbReference type="EMBL" id="UOR05873.1"/>
    </source>
</evidence>
<sequence>MNLYYSFYSNIISVPVVPAKTYLIDIGEQNGSFKTNLAGWNNVDAYFTSVSLVDSNNNSSSIVFNLIRGNSKGVNTSGFNGAAGGFPQSAWIDTMYTETDSADFTLTGLDSSRKYDLEFYGARGGVTDIRRTQIIINGVTKIYQNTTSDGKGSTTGATFTDIVPTNNTIAFNLNKNTGSFGYLGILKITEK</sequence>
<organism evidence="1 2">
    <name type="scientific">Hymenobacter aerilatus</name>
    <dbReference type="NCBI Taxonomy" id="2932251"/>
    <lineage>
        <taxon>Bacteria</taxon>
        <taxon>Pseudomonadati</taxon>
        <taxon>Bacteroidota</taxon>
        <taxon>Cytophagia</taxon>
        <taxon>Cytophagales</taxon>
        <taxon>Hymenobacteraceae</taxon>
        <taxon>Hymenobacter</taxon>
    </lineage>
</organism>
<accession>A0A8T9SYR3</accession>
<gene>
    <name evidence="1" type="ORF">MUN82_01945</name>
</gene>
<evidence type="ECO:0000313" key="2">
    <source>
        <dbReference type="Proteomes" id="UP000829925"/>
    </source>
</evidence>
<dbReference type="Proteomes" id="UP000829925">
    <property type="component" value="Chromosome"/>
</dbReference>
<dbReference type="AlphaFoldDB" id="A0A8T9SYR3"/>
<protein>
    <submittedName>
        <fullName evidence="1">Uncharacterized protein</fullName>
    </submittedName>
</protein>